<dbReference type="PANTHER" id="PTHR19432:SF76">
    <property type="entry name" value="TRANSPORTER, PUTATIVE (EUROFUNG)-RELATED"/>
    <property type="match status" value="1"/>
</dbReference>
<keyword evidence="5 6" id="KW-0472">Membrane</keyword>
<feature type="transmembrane region" description="Helical" evidence="6">
    <location>
        <begin position="395"/>
        <end position="417"/>
    </location>
</feature>
<comment type="subcellular location">
    <subcellularLocation>
        <location evidence="1">Membrane</location>
        <topology evidence="1">Multi-pass membrane protein</topology>
    </subcellularLocation>
</comment>
<feature type="transmembrane region" description="Helical" evidence="6">
    <location>
        <begin position="464"/>
        <end position="488"/>
    </location>
</feature>
<feature type="transmembrane region" description="Helical" evidence="6">
    <location>
        <begin position="313"/>
        <end position="336"/>
    </location>
</feature>
<dbReference type="RefSeq" id="XP_016219246.1">
    <property type="nucleotide sequence ID" value="XM_016352989.1"/>
</dbReference>
<dbReference type="InParanoid" id="A0A0D1Z8P4"/>
<dbReference type="GO" id="GO:0008506">
    <property type="term" value="F:sucrose:proton symporter activity"/>
    <property type="evidence" value="ECO:0007669"/>
    <property type="project" value="TreeGrafter"/>
</dbReference>
<dbReference type="VEuPathDB" id="FungiDB:PV09_00273"/>
<feature type="transmembrane region" description="Helical" evidence="6">
    <location>
        <begin position="128"/>
        <end position="153"/>
    </location>
</feature>
<keyword evidence="4 6" id="KW-1133">Transmembrane helix</keyword>
<accession>A0A0D1Z8P4</accession>
<reference evidence="7 8" key="1">
    <citation type="submission" date="2015-01" db="EMBL/GenBank/DDBJ databases">
        <title>The Genome Sequence of Ochroconis gallopava CBS43764.</title>
        <authorList>
            <consortium name="The Broad Institute Genomics Platform"/>
            <person name="Cuomo C."/>
            <person name="de Hoog S."/>
            <person name="Gorbushina A."/>
            <person name="Stielow B."/>
            <person name="Teixiera M."/>
            <person name="Abouelleil A."/>
            <person name="Chapman S.B."/>
            <person name="Priest M."/>
            <person name="Young S.K."/>
            <person name="Wortman J."/>
            <person name="Nusbaum C."/>
            <person name="Birren B."/>
        </authorList>
    </citation>
    <scope>NUCLEOTIDE SEQUENCE [LARGE SCALE GENOMIC DNA]</scope>
    <source>
        <strain evidence="7 8">CBS 43764</strain>
    </source>
</reference>
<dbReference type="EMBL" id="KN847529">
    <property type="protein sequence ID" value="KIW09377.1"/>
    <property type="molecule type" value="Genomic_DNA"/>
</dbReference>
<dbReference type="Proteomes" id="UP000053259">
    <property type="component" value="Unassembled WGS sequence"/>
</dbReference>
<feature type="transmembrane region" description="Helical" evidence="6">
    <location>
        <begin position="21"/>
        <end position="37"/>
    </location>
</feature>
<organism evidence="7 8">
    <name type="scientific">Verruconis gallopava</name>
    <dbReference type="NCBI Taxonomy" id="253628"/>
    <lineage>
        <taxon>Eukaryota</taxon>
        <taxon>Fungi</taxon>
        <taxon>Dikarya</taxon>
        <taxon>Ascomycota</taxon>
        <taxon>Pezizomycotina</taxon>
        <taxon>Dothideomycetes</taxon>
        <taxon>Pleosporomycetidae</taxon>
        <taxon>Venturiales</taxon>
        <taxon>Sympoventuriaceae</taxon>
        <taxon>Verruconis</taxon>
    </lineage>
</organism>
<evidence type="ECO:0000313" key="7">
    <source>
        <dbReference type="EMBL" id="KIW09377.1"/>
    </source>
</evidence>
<keyword evidence="8" id="KW-1185">Reference proteome</keyword>
<feature type="transmembrane region" description="Helical" evidence="6">
    <location>
        <begin position="90"/>
        <end position="108"/>
    </location>
</feature>
<evidence type="ECO:0000256" key="5">
    <source>
        <dbReference type="ARBA" id="ARBA00023136"/>
    </source>
</evidence>
<feature type="transmembrane region" description="Helical" evidence="6">
    <location>
        <begin position="204"/>
        <end position="223"/>
    </location>
</feature>
<dbReference type="SUPFAM" id="SSF103473">
    <property type="entry name" value="MFS general substrate transporter"/>
    <property type="match status" value="1"/>
</dbReference>
<evidence type="ECO:0000256" key="4">
    <source>
        <dbReference type="ARBA" id="ARBA00022989"/>
    </source>
</evidence>
<evidence type="ECO:0000256" key="6">
    <source>
        <dbReference type="SAM" id="Phobius"/>
    </source>
</evidence>
<dbReference type="Gene3D" id="1.20.1250.20">
    <property type="entry name" value="MFS general substrate transporter like domains"/>
    <property type="match status" value="1"/>
</dbReference>
<dbReference type="OrthoDB" id="28755at2759"/>
<dbReference type="PANTHER" id="PTHR19432">
    <property type="entry name" value="SUGAR TRANSPORTER"/>
    <property type="match status" value="1"/>
</dbReference>
<sequence length="543" mass="59029">MAQVSWSGTARIKGSSEATRMALLTISLIGIQFTWGVEMTYCTPYLLRLGLTKDKVSLVWLAGPLSGLIMAPIVGLLADKSTSPWGRRRPFMAIGTLIVCASLFILGWTSEVVSFFVQDPETKKSATVILAVLAIYGVDFAINAVQACGRGLISDTLPLSKQQMGSAWASRMVAVGSLIGYGFGAMDLTKLFGNSIGETQFKQLIVVAGLILVSTVGATCWAVEERILITNGKENEETTALETIKGLFRQIWDTALNMPERIAAICWVQFWCWIGWFPFLFYSTTWLGEVYLRFNAPADAKEHPDSLAQVGRVGSSALIVFSIVTFVSSMVMPWFIDGLEEETDGFTPRPPASIAWIVEEVQKHKPPLVSAWSYSHIIFAGSMIAAPFVTSLRAATTIVALCGVPWALACWAPFTFIGVEINRLASGEAKPGHKHRASVDLEAEKASHGLLEDPSSTTGDLSGIYLGILNVYTTLPQFLGTFISWVVFSILEPGKSPELAKEAHPDEHHSTDGPNAIAVCLCIGALAAVVASYKTEKYRRMIE</sequence>
<evidence type="ECO:0000256" key="2">
    <source>
        <dbReference type="ARBA" id="ARBA00022448"/>
    </source>
</evidence>
<dbReference type="InterPro" id="IPR036259">
    <property type="entry name" value="MFS_trans_sf"/>
</dbReference>
<feature type="transmembrane region" description="Helical" evidence="6">
    <location>
        <begin position="516"/>
        <end position="533"/>
    </location>
</feature>
<dbReference type="GO" id="GO:0005886">
    <property type="term" value="C:plasma membrane"/>
    <property type="evidence" value="ECO:0007669"/>
    <property type="project" value="TreeGrafter"/>
</dbReference>
<keyword evidence="3 6" id="KW-0812">Transmembrane</keyword>
<dbReference type="Pfam" id="PF13347">
    <property type="entry name" value="MFS_2"/>
    <property type="match status" value="1"/>
</dbReference>
<dbReference type="GeneID" id="27308246"/>
<gene>
    <name evidence="7" type="ORF">PV09_00273</name>
</gene>
<dbReference type="AlphaFoldDB" id="A0A0D1Z8P4"/>
<name>A0A0D1Z8P4_9PEZI</name>
<evidence type="ECO:0000256" key="1">
    <source>
        <dbReference type="ARBA" id="ARBA00004141"/>
    </source>
</evidence>
<feature type="transmembrane region" description="Helical" evidence="6">
    <location>
        <begin position="371"/>
        <end position="389"/>
    </location>
</feature>
<feature type="transmembrane region" description="Helical" evidence="6">
    <location>
        <begin position="57"/>
        <end position="78"/>
    </location>
</feature>
<protein>
    <recommendedName>
        <fullName evidence="9">Major facilitator superfamily (MFS) profile domain-containing protein</fullName>
    </recommendedName>
</protein>
<dbReference type="HOGENOM" id="CLU_018303_0_0_1"/>
<feature type="transmembrane region" description="Helical" evidence="6">
    <location>
        <begin position="165"/>
        <end position="184"/>
    </location>
</feature>
<keyword evidence="2" id="KW-0813">Transport</keyword>
<proteinExistence type="predicted"/>
<feature type="transmembrane region" description="Helical" evidence="6">
    <location>
        <begin position="262"/>
        <end position="282"/>
    </location>
</feature>
<evidence type="ECO:0000313" key="8">
    <source>
        <dbReference type="Proteomes" id="UP000053259"/>
    </source>
</evidence>
<evidence type="ECO:0008006" key="9">
    <source>
        <dbReference type="Google" id="ProtNLM"/>
    </source>
</evidence>
<evidence type="ECO:0000256" key="3">
    <source>
        <dbReference type="ARBA" id="ARBA00022692"/>
    </source>
</evidence>
<dbReference type="STRING" id="253628.A0A0D1Z8P4"/>